<evidence type="ECO:0000256" key="8">
    <source>
        <dbReference type="SAM" id="Coils"/>
    </source>
</evidence>
<feature type="domain" description="Histidine kinase" evidence="9">
    <location>
        <begin position="358"/>
        <end position="571"/>
    </location>
</feature>
<dbReference type="GO" id="GO:0000155">
    <property type="term" value="F:phosphorelay sensor kinase activity"/>
    <property type="evidence" value="ECO:0007669"/>
    <property type="project" value="InterPro"/>
</dbReference>
<dbReference type="Pfam" id="PF08448">
    <property type="entry name" value="PAS_4"/>
    <property type="match status" value="1"/>
</dbReference>
<dbReference type="GO" id="GO:0005886">
    <property type="term" value="C:plasma membrane"/>
    <property type="evidence" value="ECO:0007669"/>
    <property type="project" value="UniProtKB-SubCell"/>
</dbReference>
<evidence type="ECO:0000256" key="4">
    <source>
        <dbReference type="ARBA" id="ARBA00022553"/>
    </source>
</evidence>
<evidence type="ECO:0000313" key="11">
    <source>
        <dbReference type="EMBL" id="MDR7322343.1"/>
    </source>
</evidence>
<dbReference type="PROSITE" id="PS50113">
    <property type="entry name" value="PAC"/>
    <property type="match status" value="1"/>
</dbReference>
<feature type="coiled-coil region" evidence="8">
    <location>
        <begin position="328"/>
        <end position="358"/>
    </location>
</feature>
<keyword evidence="5" id="KW-0808">Transferase</keyword>
<evidence type="ECO:0000256" key="6">
    <source>
        <dbReference type="ARBA" id="ARBA00022777"/>
    </source>
</evidence>
<dbReference type="Pfam" id="PF02518">
    <property type="entry name" value="HATPase_c"/>
    <property type="match status" value="1"/>
</dbReference>
<dbReference type="RefSeq" id="WP_310412570.1">
    <property type="nucleotide sequence ID" value="NZ_JAVDYC010000001.1"/>
</dbReference>
<dbReference type="Gene3D" id="1.10.287.130">
    <property type="match status" value="1"/>
</dbReference>
<dbReference type="AlphaFoldDB" id="A0AAE3ZQG7"/>
<gene>
    <name evidence="11" type="ORF">J2S44_002593</name>
</gene>
<dbReference type="SUPFAM" id="SSF47384">
    <property type="entry name" value="Homodimeric domain of signal transducing histidine kinase"/>
    <property type="match status" value="1"/>
</dbReference>
<dbReference type="SMART" id="SM00086">
    <property type="entry name" value="PAC"/>
    <property type="match status" value="1"/>
</dbReference>
<dbReference type="InterPro" id="IPR003594">
    <property type="entry name" value="HATPase_dom"/>
</dbReference>
<keyword evidence="6" id="KW-0418">Kinase</keyword>
<dbReference type="PANTHER" id="PTHR43711:SF1">
    <property type="entry name" value="HISTIDINE KINASE 1"/>
    <property type="match status" value="1"/>
</dbReference>
<dbReference type="NCBIfam" id="TIGR00229">
    <property type="entry name" value="sensory_box"/>
    <property type="match status" value="1"/>
</dbReference>
<comment type="subcellular location">
    <subcellularLocation>
        <location evidence="2">Cell membrane</location>
    </subcellularLocation>
</comment>
<dbReference type="PROSITE" id="PS50109">
    <property type="entry name" value="HIS_KIN"/>
    <property type="match status" value="1"/>
</dbReference>
<feature type="domain" description="PAC" evidence="10">
    <location>
        <begin position="274"/>
        <end position="326"/>
    </location>
</feature>
<dbReference type="InterPro" id="IPR013656">
    <property type="entry name" value="PAS_4"/>
</dbReference>
<keyword evidence="4" id="KW-0597">Phosphoprotein</keyword>
<sequence length="579" mass="61826">MLSRIVRTDWRYLALPLAVWLLLCAVGAGAVFWVKERGERAMQDRFGERVRLTARAVSELSTGGDGRSGQLGRYLAHAISIDGAQVYLLDADDRLVASSDSLPPWPLPLASQDPLIAEALTGADSGHYGTAATERYFDAQPVPGAGGRIVAAVPVDGLYGPVLGANVAVQSIAAGLGTLGLVAAFTAARAGRNRAALRASEAEFRGLFDNSMLGMVVTRPDGEIERVNRAFGALLGHPPEIPPPGGWPEILRPDEAAGLAGLAARSLAGDIPGFTATVGLRHTSGRVVPVEVTSTIIRDELGEPLHFSTQLLDISERVRRQEEQRAYREELAARARDLQSANAELQAANQRVADMVAMLTHDVRQPIATISGYCELLTDMWDDTDDRAKRRDVDRIAATAASMSGYVEEILTLTQVDADTLFAHPAPLRLADAIAEALAHLPVQQRAGITVTVDDRLRVFADPRQLHQMLVNLIGNSLKYGEPPILIRGLSTAGGVEIEISDSGEGVPEDFVPHLFDRFARANSGVAPTKKGTGLGLYIVRQLAVANSGDVTYRPHQPSGASFVLRLPAVDASVGAVRA</sequence>
<dbReference type="InterPro" id="IPR035965">
    <property type="entry name" value="PAS-like_dom_sf"/>
</dbReference>
<dbReference type="EC" id="2.7.13.3" evidence="3"/>
<protein>
    <recommendedName>
        <fullName evidence="3">histidine kinase</fullName>
        <ecNumber evidence="3">2.7.13.3</ecNumber>
    </recommendedName>
</protein>
<dbReference type="InterPro" id="IPR005467">
    <property type="entry name" value="His_kinase_dom"/>
</dbReference>
<keyword evidence="8" id="KW-0175">Coiled coil</keyword>
<dbReference type="SMART" id="SM00091">
    <property type="entry name" value="PAS"/>
    <property type="match status" value="1"/>
</dbReference>
<proteinExistence type="predicted"/>
<dbReference type="SMART" id="SM00388">
    <property type="entry name" value="HisKA"/>
    <property type="match status" value="1"/>
</dbReference>
<dbReference type="InterPro" id="IPR000700">
    <property type="entry name" value="PAS-assoc_C"/>
</dbReference>
<dbReference type="SUPFAM" id="SSF55874">
    <property type="entry name" value="ATPase domain of HSP90 chaperone/DNA topoisomerase II/histidine kinase"/>
    <property type="match status" value="1"/>
</dbReference>
<name>A0AAE3ZQG7_9ACTN</name>
<organism evidence="11 12">
    <name type="scientific">Catenuloplanes niger</name>
    <dbReference type="NCBI Taxonomy" id="587534"/>
    <lineage>
        <taxon>Bacteria</taxon>
        <taxon>Bacillati</taxon>
        <taxon>Actinomycetota</taxon>
        <taxon>Actinomycetes</taxon>
        <taxon>Micromonosporales</taxon>
        <taxon>Micromonosporaceae</taxon>
        <taxon>Catenuloplanes</taxon>
    </lineage>
</organism>
<comment type="caution">
    <text evidence="11">The sequence shown here is derived from an EMBL/GenBank/DDBJ whole genome shotgun (WGS) entry which is preliminary data.</text>
</comment>
<dbReference type="CDD" id="cd00130">
    <property type="entry name" value="PAS"/>
    <property type="match status" value="1"/>
</dbReference>
<dbReference type="InterPro" id="IPR050736">
    <property type="entry name" value="Sensor_HK_Regulatory"/>
</dbReference>
<dbReference type="Pfam" id="PF00512">
    <property type="entry name" value="HisKA"/>
    <property type="match status" value="1"/>
</dbReference>
<dbReference type="CDD" id="cd18774">
    <property type="entry name" value="PDC2_HK_sensor"/>
    <property type="match status" value="1"/>
</dbReference>
<accession>A0AAE3ZQG7</accession>
<evidence type="ECO:0000259" key="9">
    <source>
        <dbReference type="PROSITE" id="PS50109"/>
    </source>
</evidence>
<dbReference type="InterPro" id="IPR036097">
    <property type="entry name" value="HisK_dim/P_sf"/>
</dbReference>
<keyword evidence="7" id="KW-0902">Two-component regulatory system</keyword>
<dbReference type="InterPro" id="IPR001610">
    <property type="entry name" value="PAC"/>
</dbReference>
<dbReference type="InterPro" id="IPR036890">
    <property type="entry name" value="HATPase_C_sf"/>
</dbReference>
<dbReference type="PRINTS" id="PR00344">
    <property type="entry name" value="BCTRLSENSOR"/>
</dbReference>
<dbReference type="CDD" id="cd00082">
    <property type="entry name" value="HisKA"/>
    <property type="match status" value="1"/>
</dbReference>
<dbReference type="SUPFAM" id="SSF55785">
    <property type="entry name" value="PYP-like sensor domain (PAS domain)"/>
    <property type="match status" value="1"/>
</dbReference>
<evidence type="ECO:0000256" key="7">
    <source>
        <dbReference type="ARBA" id="ARBA00023012"/>
    </source>
</evidence>
<evidence type="ECO:0000256" key="2">
    <source>
        <dbReference type="ARBA" id="ARBA00004236"/>
    </source>
</evidence>
<dbReference type="Proteomes" id="UP001183629">
    <property type="component" value="Unassembled WGS sequence"/>
</dbReference>
<dbReference type="SMART" id="SM00387">
    <property type="entry name" value="HATPase_c"/>
    <property type="match status" value="1"/>
</dbReference>
<evidence type="ECO:0000256" key="3">
    <source>
        <dbReference type="ARBA" id="ARBA00012438"/>
    </source>
</evidence>
<comment type="catalytic activity">
    <reaction evidence="1">
        <text>ATP + protein L-histidine = ADP + protein N-phospho-L-histidine.</text>
        <dbReference type="EC" id="2.7.13.3"/>
    </reaction>
</comment>
<reference evidence="11 12" key="1">
    <citation type="submission" date="2023-07" db="EMBL/GenBank/DDBJ databases">
        <title>Sequencing the genomes of 1000 actinobacteria strains.</title>
        <authorList>
            <person name="Klenk H.-P."/>
        </authorList>
    </citation>
    <scope>NUCLEOTIDE SEQUENCE [LARGE SCALE GENOMIC DNA]</scope>
    <source>
        <strain evidence="11 12">DSM 44711</strain>
    </source>
</reference>
<evidence type="ECO:0000256" key="1">
    <source>
        <dbReference type="ARBA" id="ARBA00000085"/>
    </source>
</evidence>
<evidence type="ECO:0000313" key="12">
    <source>
        <dbReference type="Proteomes" id="UP001183629"/>
    </source>
</evidence>
<keyword evidence="12" id="KW-1185">Reference proteome</keyword>
<dbReference type="EMBL" id="JAVDYC010000001">
    <property type="protein sequence ID" value="MDR7322343.1"/>
    <property type="molecule type" value="Genomic_DNA"/>
</dbReference>
<dbReference type="InterPro" id="IPR004358">
    <property type="entry name" value="Sig_transdc_His_kin-like_C"/>
</dbReference>
<dbReference type="InterPro" id="IPR003661">
    <property type="entry name" value="HisK_dim/P_dom"/>
</dbReference>
<dbReference type="Gene3D" id="3.30.565.10">
    <property type="entry name" value="Histidine kinase-like ATPase, C-terminal domain"/>
    <property type="match status" value="1"/>
</dbReference>
<dbReference type="PANTHER" id="PTHR43711">
    <property type="entry name" value="TWO-COMPONENT HISTIDINE KINASE"/>
    <property type="match status" value="1"/>
</dbReference>
<evidence type="ECO:0000259" key="10">
    <source>
        <dbReference type="PROSITE" id="PS50113"/>
    </source>
</evidence>
<evidence type="ECO:0000256" key="5">
    <source>
        <dbReference type="ARBA" id="ARBA00022679"/>
    </source>
</evidence>
<dbReference type="Gene3D" id="3.30.450.20">
    <property type="entry name" value="PAS domain"/>
    <property type="match status" value="1"/>
</dbReference>
<dbReference type="InterPro" id="IPR000014">
    <property type="entry name" value="PAS"/>
</dbReference>